<gene>
    <name evidence="2" type="ORF">EVAR_91211_1</name>
</gene>
<evidence type="ECO:0000313" key="2">
    <source>
        <dbReference type="EMBL" id="GBP00831.1"/>
    </source>
</evidence>
<keyword evidence="1" id="KW-0472">Membrane</keyword>
<protein>
    <submittedName>
        <fullName evidence="2">Uncharacterized protein</fullName>
    </submittedName>
</protein>
<dbReference type="STRING" id="151549.A0A4C1SI81"/>
<dbReference type="AlphaFoldDB" id="A0A4C1SI81"/>
<dbReference type="EMBL" id="BGZK01003395">
    <property type="protein sequence ID" value="GBP00831.1"/>
    <property type="molecule type" value="Genomic_DNA"/>
</dbReference>
<keyword evidence="1" id="KW-1133">Transmembrane helix</keyword>
<proteinExistence type="predicted"/>
<dbReference type="Proteomes" id="UP000299102">
    <property type="component" value="Unassembled WGS sequence"/>
</dbReference>
<keyword evidence="1" id="KW-0812">Transmembrane</keyword>
<dbReference type="OrthoDB" id="296386at2759"/>
<comment type="caution">
    <text evidence="2">The sequence shown here is derived from an EMBL/GenBank/DDBJ whole genome shotgun (WGS) entry which is preliminary data.</text>
</comment>
<accession>A0A4C1SI81</accession>
<feature type="transmembrane region" description="Helical" evidence="1">
    <location>
        <begin position="204"/>
        <end position="223"/>
    </location>
</feature>
<evidence type="ECO:0000313" key="3">
    <source>
        <dbReference type="Proteomes" id="UP000299102"/>
    </source>
</evidence>
<keyword evidence="3" id="KW-1185">Reference proteome</keyword>
<organism evidence="2 3">
    <name type="scientific">Eumeta variegata</name>
    <name type="common">Bagworm moth</name>
    <name type="synonym">Eumeta japonica</name>
    <dbReference type="NCBI Taxonomy" id="151549"/>
    <lineage>
        <taxon>Eukaryota</taxon>
        <taxon>Metazoa</taxon>
        <taxon>Ecdysozoa</taxon>
        <taxon>Arthropoda</taxon>
        <taxon>Hexapoda</taxon>
        <taxon>Insecta</taxon>
        <taxon>Pterygota</taxon>
        <taxon>Neoptera</taxon>
        <taxon>Endopterygota</taxon>
        <taxon>Lepidoptera</taxon>
        <taxon>Glossata</taxon>
        <taxon>Ditrysia</taxon>
        <taxon>Tineoidea</taxon>
        <taxon>Psychidae</taxon>
        <taxon>Oiketicinae</taxon>
        <taxon>Eumeta</taxon>
    </lineage>
</organism>
<name>A0A4C1SI81_EUMVA</name>
<evidence type="ECO:0000256" key="1">
    <source>
        <dbReference type="SAM" id="Phobius"/>
    </source>
</evidence>
<sequence length="226" mass="25901">MRTRKQKTLDITHYGAYAGETGELLQEDFRQLRRKVPYAGHLMTPRRLWLNKIPTQCDVVIEFPEDAPDEALRWLLARIRSQPPAGLGLVVQERQWLVLQVLQGLRAGQTDIEACRTGGSGRGSKYCGCLARNRSNYTNISLHETKTLTHLQYSWVRIGFRWGTLSTPPELLEPPRPLYKGPLVENNVTGRLEPKEAPAWKRRLSVIWSAFPLLVCVCSWYSWSCL</sequence>
<reference evidence="2 3" key="1">
    <citation type="journal article" date="2019" name="Commun. Biol.">
        <title>The bagworm genome reveals a unique fibroin gene that provides high tensile strength.</title>
        <authorList>
            <person name="Kono N."/>
            <person name="Nakamura H."/>
            <person name="Ohtoshi R."/>
            <person name="Tomita M."/>
            <person name="Numata K."/>
            <person name="Arakawa K."/>
        </authorList>
    </citation>
    <scope>NUCLEOTIDE SEQUENCE [LARGE SCALE GENOMIC DNA]</scope>
</reference>